<proteinExistence type="predicted"/>
<evidence type="ECO:0008006" key="4">
    <source>
        <dbReference type="Google" id="ProtNLM"/>
    </source>
</evidence>
<keyword evidence="3" id="KW-1185">Reference proteome</keyword>
<feature type="chain" id="PRO_5045279445" description="Aminoglycoside phosphotransferase domain-containing protein" evidence="1">
    <location>
        <begin position="17"/>
        <end position="324"/>
    </location>
</feature>
<sequence>MLLSTLMLTFAVVAFASYDQPILGISLGTRDFTAVQSLANGSTSLIARVSANATYTNWFEEELKLSEHERSTVDFAALEQAILAIRHAVTQKLQQQTQFRIVTAPKEMRDPVIKTFTKLDLLAPIEVPATNYIRPASAIHYAHGLGTCETADLPTGCDPEDISGEALWLDFDASSLSVRLLSFEEHAADPGTESVFSDLAEMYHTETTSERVISALQEHFSNFLDQDTVLKDFPGRRGNDFKPLRSDIKAIVASGDPPPGSLEAVRLALHRISPDLASRIRGSTDPSLALATGAALRAREMLDRPEIYSANICHHSEEYSHDEL</sequence>
<dbReference type="EMBL" id="JASGXD010000009">
    <property type="protein sequence ID" value="KAK6003719.1"/>
    <property type="molecule type" value="Genomic_DNA"/>
</dbReference>
<feature type="signal peptide" evidence="1">
    <location>
        <begin position="1"/>
        <end position="16"/>
    </location>
</feature>
<evidence type="ECO:0000313" key="2">
    <source>
        <dbReference type="EMBL" id="KAK6003719.1"/>
    </source>
</evidence>
<reference evidence="2 3" key="1">
    <citation type="submission" date="2023-11" db="EMBL/GenBank/DDBJ databases">
        <title>Draft genome sequence and annotation of the polyextremotolerant black yeast-like fungus Aureobasidium pullulans NRRL 62042.</title>
        <authorList>
            <person name="Dielentheis-Frenken M.R.E."/>
            <person name="Wibberg D."/>
            <person name="Blank L.M."/>
            <person name="Tiso T."/>
        </authorList>
    </citation>
    <scope>NUCLEOTIDE SEQUENCE [LARGE SCALE GENOMIC DNA]</scope>
    <source>
        <strain evidence="2 3">NRRL 62042</strain>
    </source>
</reference>
<organism evidence="2 3">
    <name type="scientific">Aureobasidium pullulans</name>
    <name type="common">Black yeast</name>
    <name type="synonym">Pullularia pullulans</name>
    <dbReference type="NCBI Taxonomy" id="5580"/>
    <lineage>
        <taxon>Eukaryota</taxon>
        <taxon>Fungi</taxon>
        <taxon>Dikarya</taxon>
        <taxon>Ascomycota</taxon>
        <taxon>Pezizomycotina</taxon>
        <taxon>Dothideomycetes</taxon>
        <taxon>Dothideomycetidae</taxon>
        <taxon>Dothideales</taxon>
        <taxon>Saccotheciaceae</taxon>
        <taxon>Aureobasidium</taxon>
    </lineage>
</organism>
<accession>A0ABR0TH11</accession>
<keyword evidence="1" id="KW-0732">Signal</keyword>
<evidence type="ECO:0000256" key="1">
    <source>
        <dbReference type="SAM" id="SignalP"/>
    </source>
</evidence>
<dbReference type="Proteomes" id="UP001341245">
    <property type="component" value="Unassembled WGS sequence"/>
</dbReference>
<protein>
    <recommendedName>
        <fullName evidence="4">Aminoglycoside phosphotransferase domain-containing protein</fullName>
    </recommendedName>
</protein>
<name>A0ABR0TH11_AURPU</name>
<gene>
    <name evidence="2" type="ORF">QM012_009490</name>
</gene>
<comment type="caution">
    <text evidence="2">The sequence shown here is derived from an EMBL/GenBank/DDBJ whole genome shotgun (WGS) entry which is preliminary data.</text>
</comment>
<evidence type="ECO:0000313" key="3">
    <source>
        <dbReference type="Proteomes" id="UP001341245"/>
    </source>
</evidence>